<gene>
    <name evidence="2" type="ORF">AALO_G00082260</name>
</gene>
<accession>A0AAV6H1K6</accession>
<keyword evidence="1" id="KW-1133">Transmembrane helix</keyword>
<proteinExistence type="predicted"/>
<evidence type="ECO:0000313" key="3">
    <source>
        <dbReference type="Proteomes" id="UP000823561"/>
    </source>
</evidence>
<dbReference type="EMBL" id="JADWDJ010000006">
    <property type="protein sequence ID" value="KAG5279852.1"/>
    <property type="molecule type" value="Genomic_DNA"/>
</dbReference>
<feature type="transmembrane region" description="Helical" evidence="1">
    <location>
        <begin position="42"/>
        <end position="62"/>
    </location>
</feature>
<dbReference type="Proteomes" id="UP000823561">
    <property type="component" value="Chromosome 6"/>
</dbReference>
<dbReference type="Pfam" id="PF15125">
    <property type="entry name" value="TMEM238"/>
    <property type="match status" value="1"/>
</dbReference>
<dbReference type="AlphaFoldDB" id="A0AAV6H1K6"/>
<keyword evidence="1" id="KW-0472">Membrane</keyword>
<evidence type="ECO:0008006" key="4">
    <source>
        <dbReference type="Google" id="ProtNLM"/>
    </source>
</evidence>
<evidence type="ECO:0000256" key="1">
    <source>
        <dbReference type="SAM" id="Phobius"/>
    </source>
</evidence>
<protein>
    <recommendedName>
        <fullName evidence="4">Transmembrane protein 238-like</fullName>
    </recommendedName>
</protein>
<name>A0AAV6H1K6_9TELE</name>
<dbReference type="PANTHER" id="PTHR28613:SF2">
    <property type="entry name" value="TRANSMEMBRANE PROTEIN 238-LIKE"/>
    <property type="match status" value="1"/>
</dbReference>
<dbReference type="PANTHER" id="PTHR28613">
    <property type="entry name" value="SI:CH211-232M10.4-RELATED"/>
    <property type="match status" value="1"/>
</dbReference>
<feature type="transmembrane region" description="Helical" evidence="1">
    <location>
        <begin position="12"/>
        <end position="36"/>
    </location>
</feature>
<organism evidence="2 3">
    <name type="scientific">Alosa alosa</name>
    <name type="common">allis shad</name>
    <dbReference type="NCBI Taxonomy" id="278164"/>
    <lineage>
        <taxon>Eukaryota</taxon>
        <taxon>Metazoa</taxon>
        <taxon>Chordata</taxon>
        <taxon>Craniata</taxon>
        <taxon>Vertebrata</taxon>
        <taxon>Euteleostomi</taxon>
        <taxon>Actinopterygii</taxon>
        <taxon>Neopterygii</taxon>
        <taxon>Teleostei</taxon>
        <taxon>Clupei</taxon>
        <taxon>Clupeiformes</taxon>
        <taxon>Clupeoidei</taxon>
        <taxon>Clupeidae</taxon>
        <taxon>Alosa</taxon>
    </lineage>
</organism>
<keyword evidence="3" id="KW-1185">Reference proteome</keyword>
<evidence type="ECO:0000313" key="2">
    <source>
        <dbReference type="EMBL" id="KAG5279852.1"/>
    </source>
</evidence>
<reference evidence="2" key="1">
    <citation type="submission" date="2020-10" db="EMBL/GenBank/DDBJ databases">
        <title>Chromosome-scale genome assembly of the Allis shad, Alosa alosa.</title>
        <authorList>
            <person name="Margot Z."/>
            <person name="Christophe K."/>
            <person name="Cabau C."/>
            <person name="Louis A."/>
            <person name="Berthelot C."/>
            <person name="Parey E."/>
            <person name="Roest Crollius H."/>
            <person name="Montfort J."/>
            <person name="Robinson-Rechavi M."/>
            <person name="Bucao C."/>
            <person name="Bouchez O."/>
            <person name="Gislard M."/>
            <person name="Lluch J."/>
            <person name="Milhes M."/>
            <person name="Lampietro C."/>
            <person name="Lopez Roques C."/>
            <person name="Donnadieu C."/>
            <person name="Braasch I."/>
            <person name="Desvignes T."/>
            <person name="Postlethwait J."/>
            <person name="Bobe J."/>
            <person name="Guiguen Y."/>
        </authorList>
    </citation>
    <scope>NUCLEOTIDE SEQUENCE</scope>
    <source>
        <strain evidence="2">M-15738</strain>
        <tissue evidence="2">Blood</tissue>
    </source>
</reference>
<keyword evidence="1" id="KW-0812">Transmembrane</keyword>
<sequence>MDCKACCGRCILFLVLAVICDVVGLVLFLVGILAPLSFWDLFVLSGPLVIFLSLVFWIFWYLGNLTVPYKELVKGLSSKLMSNLMTDNEEFTQTELTPDNDLNVHLNSHGF</sequence>
<comment type="caution">
    <text evidence="2">The sequence shown here is derived from an EMBL/GenBank/DDBJ whole genome shotgun (WGS) entry which is preliminary data.</text>
</comment>
<dbReference type="InterPro" id="IPR029365">
    <property type="entry name" value="TMEM238"/>
</dbReference>